<keyword evidence="5" id="KW-0413">Isomerase</keyword>
<dbReference type="GO" id="GO:0005829">
    <property type="term" value="C:cytosol"/>
    <property type="evidence" value="ECO:0007669"/>
    <property type="project" value="TreeGrafter"/>
</dbReference>
<dbReference type="KEGG" id="smaa:IT774_08475"/>
<evidence type="ECO:0000256" key="2">
    <source>
        <dbReference type="ARBA" id="ARBA00011915"/>
    </source>
</evidence>
<dbReference type="InterPro" id="IPR032259">
    <property type="entry name" value="HIBYL-CoA-H"/>
</dbReference>
<feature type="domain" description="Enoyl-CoA hydratase/isomerase" evidence="4">
    <location>
        <begin position="24"/>
        <end position="361"/>
    </location>
</feature>
<sequence>MNDTVETAPVIVSEFALAAGKVAGKLTLNKPKSLNALDLDMAQVMLDALQKFEQRDDVALVFIEAAGDKAFCAGGDIVTMYRSMEAAPGQVPDFIERFFALEYRLDYTIHTYPKPVVVWGHGIVMGGGMGLLNGASHRVVTATSRLAMPEITIGLYPDVGGSYFLPRLPGHSGLFLGLTGASINATDACYLSLADHYCDADQKQWFIEQLGQTEFSAETAHKQVSTLLSNHETPAHQRVEAQVEPRMNLINSACDENNITQIAKNILELDATEDKWLNKAQQALSNGSAITANLVFEQVRRGADMSLADCFKMEMTMSCHCGEYGELQEGVRALLIDKDFKPKWKFSRIADVPDDVVSHFFSPLWDEQQHPLADLGA</sequence>
<evidence type="ECO:0000256" key="1">
    <source>
        <dbReference type="ARBA" id="ARBA00001709"/>
    </source>
</evidence>
<dbReference type="AlphaFoldDB" id="A0A7S9DUW3"/>
<evidence type="ECO:0000256" key="3">
    <source>
        <dbReference type="ARBA" id="ARBA00022801"/>
    </source>
</evidence>
<gene>
    <name evidence="5" type="ORF">IT774_08475</name>
</gene>
<comment type="catalytic activity">
    <reaction evidence="1">
        <text>3-hydroxy-2-methylpropanoyl-CoA + H2O = 3-hydroxy-2-methylpropanoate + CoA + H(+)</text>
        <dbReference type="Rhea" id="RHEA:20888"/>
        <dbReference type="ChEBI" id="CHEBI:11805"/>
        <dbReference type="ChEBI" id="CHEBI:15377"/>
        <dbReference type="ChEBI" id="CHEBI:15378"/>
        <dbReference type="ChEBI" id="CHEBI:57287"/>
        <dbReference type="ChEBI" id="CHEBI:57340"/>
        <dbReference type="EC" id="3.1.2.4"/>
    </reaction>
</comment>
<dbReference type="EC" id="3.1.2.4" evidence="2"/>
<organism evidence="5 6">
    <name type="scientific">Salinimonas marina</name>
    <dbReference type="NCBI Taxonomy" id="2785918"/>
    <lineage>
        <taxon>Bacteria</taxon>
        <taxon>Pseudomonadati</taxon>
        <taxon>Pseudomonadota</taxon>
        <taxon>Gammaproteobacteria</taxon>
        <taxon>Alteromonadales</taxon>
        <taxon>Alteromonadaceae</taxon>
        <taxon>Alteromonas/Salinimonas group</taxon>
        <taxon>Salinimonas</taxon>
    </lineage>
</organism>
<evidence type="ECO:0000259" key="4">
    <source>
        <dbReference type="Pfam" id="PF16113"/>
    </source>
</evidence>
<dbReference type="RefSeq" id="WP_195809416.1">
    <property type="nucleotide sequence ID" value="NZ_CP064795.1"/>
</dbReference>
<protein>
    <recommendedName>
        <fullName evidence="2">3-hydroxyisobutyryl-CoA hydrolase</fullName>
        <ecNumber evidence="2">3.1.2.4</ecNumber>
    </recommendedName>
</protein>
<dbReference type="Gene3D" id="3.90.226.10">
    <property type="entry name" value="2-enoyl-CoA Hydratase, Chain A, domain 1"/>
    <property type="match status" value="1"/>
</dbReference>
<reference evidence="5 6" key="1">
    <citation type="submission" date="2020-11" db="EMBL/GenBank/DDBJ databases">
        <title>Complete genome sequence for Salinimonas sp. strain G2-b.</title>
        <authorList>
            <person name="Park S.-J."/>
        </authorList>
    </citation>
    <scope>NUCLEOTIDE SEQUENCE [LARGE SCALE GENOMIC DNA]</scope>
    <source>
        <strain evidence="5 6">G2-b</strain>
    </source>
</reference>
<proteinExistence type="predicted"/>
<dbReference type="GO" id="GO:0006574">
    <property type="term" value="P:L-valine catabolic process"/>
    <property type="evidence" value="ECO:0007669"/>
    <property type="project" value="TreeGrafter"/>
</dbReference>
<dbReference type="GO" id="GO:0016853">
    <property type="term" value="F:isomerase activity"/>
    <property type="evidence" value="ECO:0007669"/>
    <property type="project" value="UniProtKB-KW"/>
</dbReference>
<evidence type="ECO:0000313" key="6">
    <source>
        <dbReference type="Proteomes" id="UP000595095"/>
    </source>
</evidence>
<name>A0A7S9DUW3_9ALTE</name>
<dbReference type="GO" id="GO:0003860">
    <property type="term" value="F:3-hydroxyisobutyryl-CoA hydrolase activity"/>
    <property type="evidence" value="ECO:0007669"/>
    <property type="project" value="UniProtKB-EC"/>
</dbReference>
<dbReference type="Proteomes" id="UP000595095">
    <property type="component" value="Chromosome"/>
</dbReference>
<dbReference type="Pfam" id="PF16113">
    <property type="entry name" value="ECH_2"/>
    <property type="match status" value="1"/>
</dbReference>
<dbReference type="PANTHER" id="PTHR43176">
    <property type="entry name" value="3-HYDROXYISOBUTYRYL-COA HYDROLASE-RELATED"/>
    <property type="match status" value="1"/>
</dbReference>
<accession>A0A7S9DUW3</accession>
<keyword evidence="6" id="KW-1185">Reference proteome</keyword>
<dbReference type="NCBIfam" id="NF004127">
    <property type="entry name" value="PRK05617.1"/>
    <property type="match status" value="1"/>
</dbReference>
<dbReference type="SUPFAM" id="SSF52096">
    <property type="entry name" value="ClpP/crotonase"/>
    <property type="match status" value="1"/>
</dbReference>
<dbReference type="PANTHER" id="PTHR43176:SF3">
    <property type="entry name" value="3-HYDROXYISOBUTYRYL-COA HYDROLASE, MITOCHONDRIAL"/>
    <property type="match status" value="1"/>
</dbReference>
<dbReference type="EMBL" id="CP064795">
    <property type="protein sequence ID" value="QPG04320.1"/>
    <property type="molecule type" value="Genomic_DNA"/>
</dbReference>
<keyword evidence="3" id="KW-0378">Hydrolase</keyword>
<dbReference type="CDD" id="cd06558">
    <property type="entry name" value="crotonase-like"/>
    <property type="match status" value="1"/>
</dbReference>
<dbReference type="InterPro" id="IPR029045">
    <property type="entry name" value="ClpP/crotonase-like_dom_sf"/>
</dbReference>
<dbReference type="InterPro" id="IPR045004">
    <property type="entry name" value="ECH_dom"/>
</dbReference>
<evidence type="ECO:0000313" key="5">
    <source>
        <dbReference type="EMBL" id="QPG04320.1"/>
    </source>
</evidence>